<evidence type="ECO:0000313" key="3">
    <source>
        <dbReference type="EMBL" id="CAG9333685.1"/>
    </source>
</evidence>
<keyword evidence="4" id="KW-1185">Reference proteome</keyword>
<proteinExistence type="predicted"/>
<dbReference type="EMBL" id="CAJZBQ010000057">
    <property type="protein sequence ID" value="CAG9333685.1"/>
    <property type="molecule type" value="Genomic_DNA"/>
</dbReference>
<dbReference type="Pfam" id="PF01344">
    <property type="entry name" value="Kelch_1"/>
    <property type="match status" value="1"/>
</dbReference>
<dbReference type="PANTHER" id="PTHR45632:SF3">
    <property type="entry name" value="KELCH-LIKE PROTEIN 32"/>
    <property type="match status" value="1"/>
</dbReference>
<dbReference type="PANTHER" id="PTHR45632">
    <property type="entry name" value="LD33804P"/>
    <property type="match status" value="1"/>
</dbReference>
<keyword evidence="2" id="KW-0677">Repeat</keyword>
<dbReference type="InterPro" id="IPR015915">
    <property type="entry name" value="Kelch-typ_b-propeller"/>
</dbReference>
<dbReference type="Gene3D" id="2.120.10.80">
    <property type="entry name" value="Kelch-type beta propeller"/>
    <property type="match status" value="1"/>
</dbReference>
<dbReference type="Proteomes" id="UP001162131">
    <property type="component" value="Unassembled WGS sequence"/>
</dbReference>
<dbReference type="SUPFAM" id="SSF117281">
    <property type="entry name" value="Kelch motif"/>
    <property type="match status" value="1"/>
</dbReference>
<evidence type="ECO:0008006" key="5">
    <source>
        <dbReference type="Google" id="ProtNLM"/>
    </source>
</evidence>
<dbReference type="AlphaFoldDB" id="A0AAU9KJZ5"/>
<comment type="caution">
    <text evidence="3">The sequence shown here is derived from an EMBL/GenBank/DDBJ whole genome shotgun (WGS) entry which is preliminary data.</text>
</comment>
<evidence type="ECO:0000313" key="4">
    <source>
        <dbReference type="Proteomes" id="UP001162131"/>
    </source>
</evidence>
<evidence type="ECO:0000256" key="1">
    <source>
        <dbReference type="ARBA" id="ARBA00022441"/>
    </source>
</evidence>
<organism evidence="3 4">
    <name type="scientific">Blepharisma stoltei</name>
    <dbReference type="NCBI Taxonomy" id="1481888"/>
    <lineage>
        <taxon>Eukaryota</taxon>
        <taxon>Sar</taxon>
        <taxon>Alveolata</taxon>
        <taxon>Ciliophora</taxon>
        <taxon>Postciliodesmatophora</taxon>
        <taxon>Heterotrichea</taxon>
        <taxon>Heterotrichida</taxon>
        <taxon>Blepharismidae</taxon>
        <taxon>Blepharisma</taxon>
    </lineage>
</organism>
<protein>
    <recommendedName>
        <fullName evidence="5">Kelch motif family protein</fullName>
    </recommendedName>
</protein>
<accession>A0AAU9KJZ5</accession>
<reference evidence="3" key="1">
    <citation type="submission" date="2021-09" db="EMBL/GenBank/DDBJ databases">
        <authorList>
            <consortium name="AG Swart"/>
            <person name="Singh M."/>
            <person name="Singh A."/>
            <person name="Seah K."/>
            <person name="Emmerich C."/>
        </authorList>
    </citation>
    <scope>NUCLEOTIDE SEQUENCE</scope>
    <source>
        <strain evidence="3">ATCC30299</strain>
    </source>
</reference>
<evidence type="ECO:0000256" key="2">
    <source>
        <dbReference type="ARBA" id="ARBA00022737"/>
    </source>
</evidence>
<dbReference type="InterPro" id="IPR006652">
    <property type="entry name" value="Kelch_1"/>
</dbReference>
<sequence>MYTNRGFMQREYSHPYKYLSPSNSTSLSPKPKHRWLEEPKIQISNPYPSSYSPVSHKKILRNSSQSTITPVNFFSSLEGKKDFLKETREDKYNNSAYTSNIELHLAKSMPQLPELSPPQDTARNYSRTINSNIYDEVSIRKPVYAIDAVFEIYGVGYAYATKTGYGHPLGMGFLITKTLAMTAHSVIPDEEVATRCFARFTDNLYEAHHFDAGRFFYTNRGLNFTIVGFMLSEESIKPRLPLEIREAFQLKDGDGIAYLNSGTVPRIVTHIDNDVFSYTAGNYISPGMPIFTTDWRIQGIHHTCTNSYRFNQGTRIDAVIRTLVNIKEIATHPELDLLLSDYAKAFGEGWDNTKATFGDSRYMYWIEWYNRNIYRYDIPLERWTCVKISNLEEFLRNEPSSWNFNWGCRLVYVPDGSFYILGGVGHELSSTKADVFYFASETRELSRRASMLERREGPAVIYRQNYLYVMGGKYSYNTCEKYSITDDTWTHFSPMIHGRFEPVASLLQGDEYMYVIGGYPQELVGRSIERYIFREDRWEALQILLPVPCLHSGIYPVNYQKIALLGGRFSRSVFIFDITETQLGNTLSQAQDEMFRIYEIESFPDQLETVYPLVYYKEDNKVYFIKSVQGESPTVLFYPYRSFMRGPAQNPIEYRRTVKLPPINTNSYITFKRK</sequence>
<name>A0AAU9KJZ5_9CILI</name>
<keyword evidence="1" id="KW-0880">Kelch repeat</keyword>
<gene>
    <name evidence="3" type="ORF">BSTOLATCC_MIC59501</name>
</gene>
<dbReference type="SMART" id="SM00612">
    <property type="entry name" value="Kelch"/>
    <property type="match status" value="2"/>
</dbReference>